<dbReference type="EMBL" id="VSWC01000002">
    <property type="protein sequence ID" value="KAA1117403.1"/>
    <property type="molecule type" value="Genomic_DNA"/>
</dbReference>
<comment type="caution">
    <text evidence="3">The sequence shown here is derived from an EMBL/GenBank/DDBJ whole genome shotgun (WGS) entry which is preliminary data.</text>
</comment>
<dbReference type="Proteomes" id="UP000324748">
    <property type="component" value="Unassembled WGS sequence"/>
</dbReference>
<gene>
    <name evidence="3" type="ORF">PGT21_006185</name>
    <name evidence="1" type="ORF">PGT21_006649</name>
    <name evidence="4" type="ORF">PGTUg99_009022</name>
    <name evidence="2" type="ORF">PGTUg99_016159</name>
</gene>
<dbReference type="Proteomes" id="UP000325313">
    <property type="component" value="Unassembled WGS sequence"/>
</dbReference>
<dbReference type="AlphaFoldDB" id="A0A5B0QWX2"/>
<evidence type="ECO:0000313" key="2">
    <source>
        <dbReference type="EMBL" id="KAA1105066.1"/>
    </source>
</evidence>
<sequence>MVILPPLVTPAPLAPLLFHVGYDLSNHHCFVQCSPRSVCNVIYDHYDKSGAAPLNCARASRLDTANRVIGRVESRTVDVLYVK</sequence>
<reference evidence="5 6" key="1">
    <citation type="submission" date="2019-05" db="EMBL/GenBank/DDBJ databases">
        <title>Emergence of the Ug99 lineage of the wheat stem rust pathogen through somatic hybridization.</title>
        <authorList>
            <person name="Li F."/>
            <person name="Upadhyaya N.M."/>
            <person name="Sperschneider J."/>
            <person name="Matny O."/>
            <person name="Nguyen-Phuc H."/>
            <person name="Mago R."/>
            <person name="Raley C."/>
            <person name="Miller M.E."/>
            <person name="Silverstein K.A.T."/>
            <person name="Henningsen E."/>
            <person name="Hirsch C.D."/>
            <person name="Visser B."/>
            <person name="Pretorius Z.A."/>
            <person name="Steffenson B.J."/>
            <person name="Schwessinger B."/>
            <person name="Dodds P.N."/>
            <person name="Figueroa M."/>
        </authorList>
    </citation>
    <scope>NUCLEOTIDE SEQUENCE [LARGE SCALE GENOMIC DNA]</scope>
    <source>
        <strain evidence="3">21-0</strain>
        <strain evidence="2 6">Ug99</strain>
    </source>
</reference>
<dbReference type="EMBL" id="VDEP01000313">
    <property type="protein sequence ID" value="KAA1105066.1"/>
    <property type="molecule type" value="Genomic_DNA"/>
</dbReference>
<accession>A0A5B0QWX2</accession>
<evidence type="ECO:0000313" key="5">
    <source>
        <dbReference type="Proteomes" id="UP000324748"/>
    </source>
</evidence>
<evidence type="ECO:0000313" key="3">
    <source>
        <dbReference type="EMBL" id="KAA1117403.1"/>
    </source>
</evidence>
<evidence type="ECO:0000313" key="6">
    <source>
        <dbReference type="Proteomes" id="UP000325313"/>
    </source>
</evidence>
<keyword evidence="5" id="KW-1185">Reference proteome</keyword>
<protein>
    <submittedName>
        <fullName evidence="3">Uncharacterized protein</fullName>
    </submittedName>
</protein>
<evidence type="ECO:0000313" key="1">
    <source>
        <dbReference type="EMBL" id="KAA1099409.1"/>
    </source>
</evidence>
<dbReference type="EMBL" id="VDEP01000210">
    <property type="protein sequence ID" value="KAA1123212.1"/>
    <property type="molecule type" value="Genomic_DNA"/>
</dbReference>
<proteinExistence type="predicted"/>
<evidence type="ECO:0000313" key="4">
    <source>
        <dbReference type="EMBL" id="KAA1123212.1"/>
    </source>
</evidence>
<dbReference type="EMBL" id="VSWC01000054">
    <property type="protein sequence ID" value="KAA1099409.1"/>
    <property type="molecule type" value="Genomic_DNA"/>
</dbReference>
<name>A0A5B0QWX2_PUCGR</name>
<organism evidence="3 5">
    <name type="scientific">Puccinia graminis f. sp. tritici</name>
    <dbReference type="NCBI Taxonomy" id="56615"/>
    <lineage>
        <taxon>Eukaryota</taxon>
        <taxon>Fungi</taxon>
        <taxon>Dikarya</taxon>
        <taxon>Basidiomycota</taxon>
        <taxon>Pucciniomycotina</taxon>
        <taxon>Pucciniomycetes</taxon>
        <taxon>Pucciniales</taxon>
        <taxon>Pucciniaceae</taxon>
        <taxon>Puccinia</taxon>
    </lineage>
</organism>